<reference evidence="1 2" key="1">
    <citation type="submission" date="2019-03" db="EMBL/GenBank/DDBJ databases">
        <title>Complete genome sequence of an arsenate-respiring bacteria, Citrobacter sp. LY-1.</title>
        <authorList>
            <person name="Wang H."/>
            <person name="Liu Y."/>
            <person name="Li Q."/>
            <person name="Huang J."/>
        </authorList>
    </citation>
    <scope>NUCLEOTIDE SEQUENCE [LARGE SCALE GENOMIC DNA]</scope>
    <source>
        <strain evidence="1 2">LY-1</strain>
    </source>
</reference>
<sequence length="67" mass="7402">MLHGDYLLPDGGFALSGLQNRALRRPDKTRKRHHQTIARCLTLIQRTVVLAGAIILAFRIHSVGCPG</sequence>
<protein>
    <submittedName>
        <fullName evidence="1">Uncharacterized protein</fullName>
    </submittedName>
</protein>
<proteinExistence type="predicted"/>
<evidence type="ECO:0000313" key="1">
    <source>
        <dbReference type="EMBL" id="QBM24839.1"/>
    </source>
</evidence>
<organism evidence="1 2">
    <name type="scientific">Citrobacter arsenatis</name>
    <dbReference type="NCBI Taxonomy" id="2546350"/>
    <lineage>
        <taxon>Bacteria</taxon>
        <taxon>Pseudomonadati</taxon>
        <taxon>Pseudomonadota</taxon>
        <taxon>Gammaproteobacteria</taxon>
        <taxon>Enterobacterales</taxon>
        <taxon>Enterobacteriaceae</taxon>
        <taxon>Citrobacter</taxon>
    </lineage>
</organism>
<keyword evidence="2" id="KW-1185">Reference proteome</keyword>
<name>A0A4P6WMS9_9ENTR</name>
<dbReference type="EMBL" id="CP037864">
    <property type="protein sequence ID" value="QBM24839.1"/>
    <property type="molecule type" value="Genomic_DNA"/>
</dbReference>
<dbReference type="Proteomes" id="UP000293850">
    <property type="component" value="Chromosome"/>
</dbReference>
<accession>A0A4P6WMS9</accession>
<dbReference type="AlphaFoldDB" id="A0A4P6WMS9"/>
<dbReference type="KEGG" id="cars:E1B03_21330"/>
<evidence type="ECO:0000313" key="2">
    <source>
        <dbReference type="Proteomes" id="UP000293850"/>
    </source>
</evidence>
<gene>
    <name evidence="1" type="ORF">E1B03_21330</name>
</gene>